<dbReference type="InterPro" id="IPR042070">
    <property type="entry name" value="PucR_C-HTH_sf"/>
</dbReference>
<dbReference type="Pfam" id="PF17853">
    <property type="entry name" value="GGDEF_2"/>
    <property type="match status" value="1"/>
</dbReference>
<name>A0A7Y9J860_9PSEU</name>
<dbReference type="Gene3D" id="1.10.10.2840">
    <property type="entry name" value="PucR C-terminal helix-turn-helix domain"/>
    <property type="match status" value="1"/>
</dbReference>
<dbReference type="EMBL" id="JACCBN010000001">
    <property type="protein sequence ID" value="NYD38963.1"/>
    <property type="molecule type" value="Genomic_DNA"/>
</dbReference>
<dbReference type="InterPro" id="IPR051448">
    <property type="entry name" value="CdaR-like_regulators"/>
</dbReference>
<evidence type="ECO:0000259" key="2">
    <source>
        <dbReference type="Pfam" id="PF13556"/>
    </source>
</evidence>
<dbReference type="Proteomes" id="UP000535890">
    <property type="component" value="Unassembled WGS sequence"/>
</dbReference>
<sequence>MAVTNGLTTGSARTVSDPPAETLRGLVLLHRRISGLAAADDGPAAVTRLLADQLGAVAAVVGADESRPVLAASAPGVDDARAATVLRAELAEPRWARVLDAARRGARAMRVPGRGTWVRVVVPVEVAGETAAVLIAEEDPADRSRPAALDGSAADDVLLLAAEHAATIVGVLLGRERVLAAAAGQVRDDLLSGLLLGRARSTGEAAQWAEHLGLDVPGARVMALVPDDGAVAGLLAAARERLGRLVPDVLAVLRDSELVAVVPAGVDPDDLAARLASGLVRGGGRWPVTVGLGRAVADLAGLARSYDQARRTVEAARRLGREGRLVRFEDLGVHRLLLQVPDPEDARTFAREVLGRLVDDPSGRAGELVRTLARYFREDGSPQRTARALSVHPNTIGYRLRRAEELSGLVLDHYSDRLAAQVALEILGYMDDGADATDGTGRR</sequence>
<evidence type="ECO:0000256" key="1">
    <source>
        <dbReference type="ARBA" id="ARBA00006754"/>
    </source>
</evidence>
<proteinExistence type="inferred from homology"/>
<comment type="similarity">
    <text evidence="1">Belongs to the CdaR family.</text>
</comment>
<comment type="caution">
    <text evidence="4">The sequence shown here is derived from an EMBL/GenBank/DDBJ whole genome shotgun (WGS) entry which is preliminary data.</text>
</comment>
<reference evidence="4 5" key="1">
    <citation type="submission" date="2020-07" db="EMBL/GenBank/DDBJ databases">
        <title>Sequencing the genomes of 1000 actinobacteria strains.</title>
        <authorList>
            <person name="Klenk H.-P."/>
        </authorList>
    </citation>
    <scope>NUCLEOTIDE SEQUENCE [LARGE SCALE GENOMIC DNA]</scope>
    <source>
        <strain evidence="4 5">DSM 45772</strain>
    </source>
</reference>
<evidence type="ECO:0000259" key="3">
    <source>
        <dbReference type="Pfam" id="PF17853"/>
    </source>
</evidence>
<accession>A0A7Y9J860</accession>
<dbReference type="PANTHER" id="PTHR33744">
    <property type="entry name" value="CARBOHYDRATE DIACID REGULATOR"/>
    <property type="match status" value="1"/>
</dbReference>
<dbReference type="PANTHER" id="PTHR33744:SF1">
    <property type="entry name" value="DNA-BINDING TRANSCRIPTIONAL ACTIVATOR ADER"/>
    <property type="match status" value="1"/>
</dbReference>
<protein>
    <recommendedName>
        <fullName evidence="6">PucR-like helix-turn-helix protein</fullName>
    </recommendedName>
</protein>
<feature type="domain" description="PucR C-terminal helix-turn-helix" evidence="2">
    <location>
        <begin position="368"/>
        <end position="426"/>
    </location>
</feature>
<dbReference type="AlphaFoldDB" id="A0A7Y9J860"/>
<dbReference type="InterPro" id="IPR041522">
    <property type="entry name" value="CdaR_GGDEF"/>
</dbReference>
<evidence type="ECO:0008006" key="6">
    <source>
        <dbReference type="Google" id="ProtNLM"/>
    </source>
</evidence>
<organism evidence="4 5">
    <name type="scientific">Actinomycetospora corticicola</name>
    <dbReference type="NCBI Taxonomy" id="663602"/>
    <lineage>
        <taxon>Bacteria</taxon>
        <taxon>Bacillati</taxon>
        <taxon>Actinomycetota</taxon>
        <taxon>Actinomycetes</taxon>
        <taxon>Pseudonocardiales</taxon>
        <taxon>Pseudonocardiaceae</taxon>
        <taxon>Actinomycetospora</taxon>
    </lineage>
</organism>
<dbReference type="RefSeq" id="WP_179796338.1">
    <property type="nucleotide sequence ID" value="NZ_BAABHP010000019.1"/>
</dbReference>
<dbReference type="InterPro" id="IPR025736">
    <property type="entry name" value="PucR_C-HTH_dom"/>
</dbReference>
<evidence type="ECO:0000313" key="5">
    <source>
        <dbReference type="Proteomes" id="UP000535890"/>
    </source>
</evidence>
<gene>
    <name evidence="4" type="ORF">BJ983_005065</name>
</gene>
<evidence type="ECO:0000313" key="4">
    <source>
        <dbReference type="EMBL" id="NYD38963.1"/>
    </source>
</evidence>
<feature type="domain" description="CdaR GGDEF-like" evidence="3">
    <location>
        <begin position="201"/>
        <end position="314"/>
    </location>
</feature>
<keyword evidence="5" id="KW-1185">Reference proteome</keyword>
<dbReference type="Pfam" id="PF13556">
    <property type="entry name" value="HTH_30"/>
    <property type="match status" value="1"/>
</dbReference>